<evidence type="ECO:0000313" key="2">
    <source>
        <dbReference type="Proteomes" id="UP000036681"/>
    </source>
</evidence>
<evidence type="ECO:0000313" key="3">
    <source>
        <dbReference type="WBParaSite" id="ALUE_0001451201-mRNA-1"/>
    </source>
</evidence>
<proteinExistence type="predicted"/>
<dbReference type="WBParaSite" id="ALUE_0001451201-mRNA-1">
    <property type="protein sequence ID" value="ALUE_0001451201-mRNA-1"/>
    <property type="gene ID" value="ALUE_0001451201"/>
</dbReference>
<reference evidence="3" key="1">
    <citation type="submission" date="2017-02" db="UniProtKB">
        <authorList>
            <consortium name="WormBaseParasite"/>
        </authorList>
    </citation>
    <scope>IDENTIFICATION</scope>
</reference>
<name>A0A0M3IAC6_ASCLU</name>
<feature type="region of interest" description="Disordered" evidence="1">
    <location>
        <begin position="48"/>
        <end position="86"/>
    </location>
</feature>
<accession>A0A0M3IAC6</accession>
<protein>
    <submittedName>
        <fullName evidence="3">Uncharacterized protein</fullName>
    </submittedName>
</protein>
<dbReference type="Proteomes" id="UP000036681">
    <property type="component" value="Unplaced"/>
</dbReference>
<dbReference type="AlphaFoldDB" id="A0A0M3IAC6"/>
<organism evidence="2 3">
    <name type="scientific">Ascaris lumbricoides</name>
    <name type="common">Giant roundworm</name>
    <dbReference type="NCBI Taxonomy" id="6252"/>
    <lineage>
        <taxon>Eukaryota</taxon>
        <taxon>Metazoa</taxon>
        <taxon>Ecdysozoa</taxon>
        <taxon>Nematoda</taxon>
        <taxon>Chromadorea</taxon>
        <taxon>Rhabditida</taxon>
        <taxon>Spirurina</taxon>
        <taxon>Ascaridomorpha</taxon>
        <taxon>Ascaridoidea</taxon>
        <taxon>Ascarididae</taxon>
        <taxon>Ascaris</taxon>
    </lineage>
</organism>
<keyword evidence="2" id="KW-1185">Reference proteome</keyword>
<sequence length="287" mass="31836">MELAQHVIFTKIRCPQQNIHRKNELQHTCVNRILRHERVSNLYDLEGTKVTTDHSEGSGSPVDWSDDEDINSEGSGSGDGEPPVQPMPAVAQRELITQPPVPSSTPSKPTITAILMRFPIIFCSQRKKSASDCRVNKLAKFFATTKMSASGYQQGLFRRRNDLFVISDVILRSTQSPSIGRILNVAFDSMSKVGSSLEESGLIMLSCAKKARDSDATSDETADCYIATTHVEVCTSSFTTLIDDAFLNRTFRSYFTLMLLLSEGQPSTLKHGLQQLYNPSNLSLIVR</sequence>
<evidence type="ECO:0000256" key="1">
    <source>
        <dbReference type="SAM" id="MobiDB-lite"/>
    </source>
</evidence>